<accession>A0ABP6LV37</accession>
<organism evidence="2 3">
    <name type="scientific">Streptomyces glomeratus</name>
    <dbReference type="NCBI Taxonomy" id="284452"/>
    <lineage>
        <taxon>Bacteria</taxon>
        <taxon>Bacillati</taxon>
        <taxon>Actinomycetota</taxon>
        <taxon>Actinomycetes</taxon>
        <taxon>Kitasatosporales</taxon>
        <taxon>Streptomycetaceae</taxon>
        <taxon>Streptomyces</taxon>
    </lineage>
</organism>
<dbReference type="Pfam" id="PF13466">
    <property type="entry name" value="STAS_2"/>
    <property type="match status" value="1"/>
</dbReference>
<dbReference type="Proteomes" id="UP001501532">
    <property type="component" value="Unassembled WGS sequence"/>
</dbReference>
<proteinExistence type="predicted"/>
<dbReference type="InterPro" id="IPR036513">
    <property type="entry name" value="STAS_dom_sf"/>
</dbReference>
<dbReference type="InterPro" id="IPR002645">
    <property type="entry name" value="STAS_dom"/>
</dbReference>
<name>A0ABP6LV37_9ACTN</name>
<protein>
    <recommendedName>
        <fullName evidence="1">STAS domain-containing protein</fullName>
    </recommendedName>
</protein>
<dbReference type="SUPFAM" id="SSF52091">
    <property type="entry name" value="SpoIIaa-like"/>
    <property type="match status" value="1"/>
</dbReference>
<evidence type="ECO:0000313" key="3">
    <source>
        <dbReference type="Proteomes" id="UP001501532"/>
    </source>
</evidence>
<dbReference type="PROSITE" id="PS50801">
    <property type="entry name" value="STAS"/>
    <property type="match status" value="1"/>
</dbReference>
<sequence length="57" mass="6265">MELSEVAFIDVAGVTDLVTAVRSLPKGQRLVVHRPPPQMARVLDIFWPGEGRIEVAP</sequence>
<keyword evidence="3" id="KW-1185">Reference proteome</keyword>
<reference evidence="3" key="1">
    <citation type="journal article" date="2019" name="Int. J. Syst. Evol. Microbiol.">
        <title>The Global Catalogue of Microorganisms (GCM) 10K type strain sequencing project: providing services to taxonomists for standard genome sequencing and annotation.</title>
        <authorList>
            <consortium name="The Broad Institute Genomics Platform"/>
            <consortium name="The Broad Institute Genome Sequencing Center for Infectious Disease"/>
            <person name="Wu L."/>
            <person name="Ma J."/>
        </authorList>
    </citation>
    <scope>NUCLEOTIDE SEQUENCE [LARGE SCALE GENOMIC DNA]</scope>
    <source>
        <strain evidence="3">JCM 9091</strain>
    </source>
</reference>
<dbReference type="InterPro" id="IPR058548">
    <property type="entry name" value="MlaB-like_STAS"/>
</dbReference>
<dbReference type="EMBL" id="BAAAUF010000050">
    <property type="protein sequence ID" value="GAA3062213.1"/>
    <property type="molecule type" value="Genomic_DNA"/>
</dbReference>
<gene>
    <name evidence="2" type="ORF">GCM10010448_51950</name>
</gene>
<comment type="caution">
    <text evidence="2">The sequence shown here is derived from an EMBL/GenBank/DDBJ whole genome shotgun (WGS) entry which is preliminary data.</text>
</comment>
<dbReference type="Gene3D" id="3.30.750.24">
    <property type="entry name" value="STAS domain"/>
    <property type="match status" value="1"/>
</dbReference>
<evidence type="ECO:0000313" key="2">
    <source>
        <dbReference type="EMBL" id="GAA3062213.1"/>
    </source>
</evidence>
<evidence type="ECO:0000259" key="1">
    <source>
        <dbReference type="PROSITE" id="PS50801"/>
    </source>
</evidence>
<feature type="domain" description="STAS" evidence="1">
    <location>
        <begin position="1"/>
        <end position="44"/>
    </location>
</feature>